<protein>
    <submittedName>
        <fullName evidence="4">Long-chain-fatty-acid--CoA ligase</fullName>
        <ecNumber evidence="4">6.2.1.3</ecNumber>
    </submittedName>
</protein>
<dbReference type="EMBL" id="UOFA01000175">
    <property type="protein sequence ID" value="VAW45272.1"/>
    <property type="molecule type" value="Genomic_DNA"/>
</dbReference>
<proteinExistence type="predicted"/>
<dbReference type="AlphaFoldDB" id="A0A3B0W1Y4"/>
<organism evidence="4">
    <name type="scientific">hydrothermal vent metagenome</name>
    <dbReference type="NCBI Taxonomy" id="652676"/>
    <lineage>
        <taxon>unclassified sequences</taxon>
        <taxon>metagenomes</taxon>
        <taxon>ecological metagenomes</taxon>
    </lineage>
</organism>
<dbReference type="GO" id="GO:0005524">
    <property type="term" value="F:ATP binding"/>
    <property type="evidence" value="ECO:0007669"/>
    <property type="project" value="UniProtKB-KW"/>
</dbReference>
<feature type="non-terminal residue" evidence="4">
    <location>
        <position position="1"/>
    </location>
</feature>
<evidence type="ECO:0000313" key="4">
    <source>
        <dbReference type="EMBL" id="VAW45272.1"/>
    </source>
</evidence>
<evidence type="ECO:0000256" key="2">
    <source>
        <dbReference type="ARBA" id="ARBA00022840"/>
    </source>
</evidence>
<dbReference type="Pfam" id="PF23562">
    <property type="entry name" value="AMP-binding_C_3"/>
    <property type="match status" value="1"/>
</dbReference>
<evidence type="ECO:0000259" key="3">
    <source>
        <dbReference type="Pfam" id="PF00501"/>
    </source>
</evidence>
<keyword evidence="2" id="KW-0067">ATP-binding</keyword>
<dbReference type="EC" id="6.2.1.3" evidence="4"/>
<dbReference type="InterPro" id="IPR000873">
    <property type="entry name" value="AMP-dep_synth/lig_dom"/>
</dbReference>
<dbReference type="PANTHER" id="PTHR43272:SF33">
    <property type="entry name" value="AMP-BINDING DOMAIN-CONTAINING PROTEIN-RELATED"/>
    <property type="match status" value="1"/>
</dbReference>
<dbReference type="SUPFAM" id="SSF56801">
    <property type="entry name" value="Acetyl-CoA synthetase-like"/>
    <property type="match status" value="1"/>
</dbReference>
<dbReference type="InterPro" id="IPR042099">
    <property type="entry name" value="ANL_N_sf"/>
</dbReference>
<dbReference type="Pfam" id="PF00501">
    <property type="entry name" value="AMP-binding"/>
    <property type="match status" value="1"/>
</dbReference>
<dbReference type="GO" id="GO:0004467">
    <property type="term" value="F:long-chain fatty acid-CoA ligase activity"/>
    <property type="evidence" value="ECO:0007669"/>
    <property type="project" value="UniProtKB-EC"/>
</dbReference>
<feature type="domain" description="AMP-dependent synthetase/ligase" evidence="3">
    <location>
        <begin position="4"/>
        <end position="129"/>
    </location>
</feature>
<dbReference type="PANTHER" id="PTHR43272">
    <property type="entry name" value="LONG-CHAIN-FATTY-ACID--COA LIGASE"/>
    <property type="match status" value="1"/>
</dbReference>
<dbReference type="GO" id="GO:0016020">
    <property type="term" value="C:membrane"/>
    <property type="evidence" value="ECO:0007669"/>
    <property type="project" value="TreeGrafter"/>
</dbReference>
<evidence type="ECO:0000256" key="1">
    <source>
        <dbReference type="ARBA" id="ARBA00022741"/>
    </source>
</evidence>
<keyword evidence="4" id="KW-0436">Ligase</keyword>
<dbReference type="Gene3D" id="3.40.50.12780">
    <property type="entry name" value="N-terminal domain of ligase-like"/>
    <property type="match status" value="1"/>
</dbReference>
<name>A0A3B0W1Y4_9ZZZZ</name>
<sequence length="303" mass="34261">NLADVQPSIFLAVPSIWTKFQQGVLSKMPQKKLDILLKIPILSGIVSKKIRKALGLNHTKLVISGASAMPTATLAWFYKIGIFIRETYGMTETMGVVMIQPADDIRLGKSGRKLEEGMIKIDPDTDEILVKNSWMLTEYYNDPELTKASFDTDGYYKTGDTGELDSEGFLKVKGRVKDTFKTAKGEFIVPVLIEDRFAGNTLIEQLCIVGLGLTHPIGLIRLSANSKSVEADEIKERLLNTLNKVNDQLHRHERIHKLVCISDVWSVENGMVTPTMKIKRNVVHENYKHLYEDWYNHDETIIL</sequence>
<reference evidence="4" key="1">
    <citation type="submission" date="2018-06" db="EMBL/GenBank/DDBJ databases">
        <authorList>
            <person name="Zhirakovskaya E."/>
        </authorList>
    </citation>
    <scope>NUCLEOTIDE SEQUENCE</scope>
</reference>
<accession>A0A3B0W1Y4</accession>
<keyword evidence="1" id="KW-0547">Nucleotide-binding</keyword>
<gene>
    <name evidence="4" type="ORF">MNBD_GAMMA02-360</name>
</gene>